<dbReference type="PROSITE" id="PS51387">
    <property type="entry name" value="FAD_PCMH"/>
    <property type="match status" value="1"/>
</dbReference>
<dbReference type="AlphaFoldDB" id="A0AA41ZGK9"/>
<dbReference type="Gene3D" id="3.30.43.10">
    <property type="entry name" value="Uridine Diphospho-n-acetylenolpyruvylglucosamine Reductase, domain 2"/>
    <property type="match status" value="1"/>
</dbReference>
<protein>
    <submittedName>
        <fullName evidence="3">Xanthine dehydrogenase family protein subunit M</fullName>
    </submittedName>
</protein>
<dbReference type="GO" id="GO:0071949">
    <property type="term" value="F:FAD binding"/>
    <property type="evidence" value="ECO:0007669"/>
    <property type="project" value="InterPro"/>
</dbReference>
<evidence type="ECO:0000259" key="2">
    <source>
        <dbReference type="PROSITE" id="PS51387"/>
    </source>
</evidence>
<dbReference type="Gene3D" id="3.30.390.50">
    <property type="entry name" value="CO dehydrogenase flavoprotein, C-terminal domain"/>
    <property type="match status" value="1"/>
</dbReference>
<dbReference type="PANTHER" id="PTHR42659">
    <property type="entry name" value="XANTHINE DEHYDROGENASE SUBUNIT C-RELATED"/>
    <property type="match status" value="1"/>
</dbReference>
<dbReference type="InterPro" id="IPR036318">
    <property type="entry name" value="FAD-bd_PCMH-like_sf"/>
</dbReference>
<dbReference type="InterPro" id="IPR036683">
    <property type="entry name" value="CO_DH_flav_C_dom_sf"/>
</dbReference>
<reference evidence="3" key="1">
    <citation type="submission" date="2022-11" db="EMBL/GenBank/DDBJ databases">
        <title>Larsenimonas rhizosphaerae sp. nov., isolated from a tidal mudflat.</title>
        <authorList>
            <person name="Lee S.D."/>
            <person name="Kim I.S."/>
        </authorList>
    </citation>
    <scope>NUCLEOTIDE SEQUENCE</scope>
    <source>
        <strain evidence="3">GH2-1</strain>
    </source>
</reference>
<dbReference type="Pfam" id="PF00941">
    <property type="entry name" value="FAD_binding_5"/>
    <property type="match status" value="1"/>
</dbReference>
<dbReference type="GO" id="GO:0016491">
    <property type="term" value="F:oxidoreductase activity"/>
    <property type="evidence" value="ECO:0007669"/>
    <property type="project" value="InterPro"/>
</dbReference>
<comment type="caution">
    <text evidence="3">The sequence shown here is derived from an EMBL/GenBank/DDBJ whole genome shotgun (WGS) entry which is preliminary data.</text>
</comment>
<name>A0AA41ZGK9_9GAMM</name>
<dbReference type="InterPro" id="IPR016167">
    <property type="entry name" value="FAD-bd_PCMH_sub1"/>
</dbReference>
<keyword evidence="4" id="KW-1185">Reference proteome</keyword>
<keyword evidence="1" id="KW-0285">Flavoprotein</keyword>
<dbReference type="EMBL" id="JAPIVE010000002">
    <property type="protein sequence ID" value="MCX2524266.1"/>
    <property type="molecule type" value="Genomic_DNA"/>
</dbReference>
<dbReference type="InterPro" id="IPR016169">
    <property type="entry name" value="FAD-bd_PCMH_sub2"/>
</dbReference>
<dbReference type="SUPFAM" id="SSF55447">
    <property type="entry name" value="CO dehydrogenase flavoprotein C-terminal domain-like"/>
    <property type="match status" value="1"/>
</dbReference>
<dbReference type="InterPro" id="IPR051312">
    <property type="entry name" value="Diverse_Substr_Oxidored"/>
</dbReference>
<dbReference type="Gene3D" id="3.30.465.10">
    <property type="match status" value="2"/>
</dbReference>
<gene>
    <name evidence="3" type="ORF">OQ287_08435</name>
</gene>
<dbReference type="Pfam" id="PF03450">
    <property type="entry name" value="CO_deh_flav_C"/>
    <property type="match status" value="1"/>
</dbReference>
<dbReference type="RefSeq" id="WP_265896158.1">
    <property type="nucleotide sequence ID" value="NZ_JAPIVE010000002.1"/>
</dbReference>
<sequence>MRTFELTRPTAIGDALEHHGARDAFIGGGTNLIDLVKLGVMRPEQVVDINGLGLDDIETLDDGRVRIGARVSNADLARDDRIMRDYPVLSQALLSGASTSLRNMATTAGNVMQRTRCPYFRDTAMPCNKRSPGSGCSALTGINRNHAVLGGSEACIAVHPSDMCVAMAAIGGTVVLEGRKGQREVPFADFHLLPERHPEKEHDLHDDEMITHVILDAPQAGAASNYLKLRDRASYEFALASCAAILTLDGDTVSSVRLALGGVATKPWRALDAEAALVGMEATTDSFEHAAVLAFQGAVPQSGNAFKVTLGQQAIVRSLRDAARALKAQGDRS</sequence>
<dbReference type="InterPro" id="IPR002346">
    <property type="entry name" value="Mopterin_DH_FAD-bd"/>
</dbReference>
<evidence type="ECO:0000313" key="3">
    <source>
        <dbReference type="EMBL" id="MCX2524266.1"/>
    </source>
</evidence>
<accession>A0AA41ZGK9</accession>
<dbReference type="InterPro" id="IPR016166">
    <property type="entry name" value="FAD-bd_PCMH"/>
</dbReference>
<dbReference type="PANTHER" id="PTHR42659:SF1">
    <property type="entry name" value="OXIDOREDUCTASE"/>
    <property type="match status" value="1"/>
</dbReference>
<dbReference type="InterPro" id="IPR005107">
    <property type="entry name" value="CO_DH_flav_C"/>
</dbReference>
<dbReference type="Proteomes" id="UP001165678">
    <property type="component" value="Unassembled WGS sequence"/>
</dbReference>
<evidence type="ECO:0000256" key="1">
    <source>
        <dbReference type="ARBA" id="ARBA00022827"/>
    </source>
</evidence>
<proteinExistence type="predicted"/>
<feature type="domain" description="FAD-binding PCMH-type" evidence="2">
    <location>
        <begin position="1"/>
        <end position="220"/>
    </location>
</feature>
<organism evidence="3 4">
    <name type="scientific">Larsenimonas rhizosphaerae</name>
    <dbReference type="NCBI Taxonomy" id="2944682"/>
    <lineage>
        <taxon>Bacteria</taxon>
        <taxon>Pseudomonadati</taxon>
        <taxon>Pseudomonadota</taxon>
        <taxon>Gammaproteobacteria</taxon>
        <taxon>Oceanospirillales</taxon>
        <taxon>Halomonadaceae</taxon>
        <taxon>Larsenimonas</taxon>
    </lineage>
</organism>
<dbReference type="SMART" id="SM01092">
    <property type="entry name" value="CO_deh_flav_C"/>
    <property type="match status" value="1"/>
</dbReference>
<evidence type="ECO:0000313" key="4">
    <source>
        <dbReference type="Proteomes" id="UP001165678"/>
    </source>
</evidence>
<dbReference type="SUPFAM" id="SSF56176">
    <property type="entry name" value="FAD-binding/transporter-associated domain-like"/>
    <property type="match status" value="1"/>
</dbReference>
<keyword evidence="1" id="KW-0274">FAD</keyword>